<name>A0A8H7PG10_MORIS</name>
<reference evidence="3" key="1">
    <citation type="submission" date="2020-12" db="EMBL/GenBank/DDBJ databases">
        <title>Metabolic potential, ecology and presence of endohyphal bacteria is reflected in genomic diversity of Mucoromycotina.</title>
        <authorList>
            <person name="Muszewska A."/>
            <person name="Okrasinska A."/>
            <person name="Steczkiewicz K."/>
            <person name="Drgas O."/>
            <person name="Orlowska M."/>
            <person name="Perlinska-Lenart U."/>
            <person name="Aleksandrzak-Piekarczyk T."/>
            <person name="Szatraj K."/>
            <person name="Zielenkiewicz U."/>
            <person name="Pilsyk S."/>
            <person name="Malc E."/>
            <person name="Mieczkowski P."/>
            <person name="Kruszewska J.S."/>
            <person name="Biernat P."/>
            <person name="Pawlowska J."/>
        </authorList>
    </citation>
    <scope>NUCLEOTIDE SEQUENCE</scope>
    <source>
        <strain evidence="3">WA0000067209</strain>
    </source>
</reference>
<gene>
    <name evidence="3" type="ORF">INT43_004650</name>
</gene>
<proteinExistence type="inferred from homology"/>
<dbReference type="SUPFAM" id="SSF81901">
    <property type="entry name" value="HCP-like"/>
    <property type="match status" value="1"/>
</dbReference>
<dbReference type="PANTHER" id="PTHR30546:SF23">
    <property type="entry name" value="FLAVOPROTEIN-LIKE PROTEIN YCP4-RELATED"/>
    <property type="match status" value="1"/>
</dbReference>
<evidence type="ECO:0000313" key="4">
    <source>
        <dbReference type="Proteomes" id="UP000654370"/>
    </source>
</evidence>
<dbReference type="InterPro" id="IPR006597">
    <property type="entry name" value="Sel1-like"/>
</dbReference>
<dbReference type="InterPro" id="IPR011990">
    <property type="entry name" value="TPR-like_helical_dom_sf"/>
</dbReference>
<dbReference type="Pfam" id="PF08238">
    <property type="entry name" value="Sel1"/>
    <property type="match status" value="4"/>
</dbReference>
<dbReference type="OrthoDB" id="504689at2759"/>
<comment type="similarity">
    <text evidence="1">Belongs to the WrbA family.</text>
</comment>
<organism evidence="3 4">
    <name type="scientific">Mortierella isabellina</name>
    <name type="common">Filamentous fungus</name>
    <name type="synonym">Umbelopsis isabellina</name>
    <dbReference type="NCBI Taxonomy" id="91625"/>
    <lineage>
        <taxon>Eukaryota</taxon>
        <taxon>Fungi</taxon>
        <taxon>Fungi incertae sedis</taxon>
        <taxon>Mucoromycota</taxon>
        <taxon>Mucoromycotina</taxon>
        <taxon>Umbelopsidomycetes</taxon>
        <taxon>Umbelopsidales</taxon>
        <taxon>Umbelopsidaceae</taxon>
        <taxon>Umbelopsis</taxon>
    </lineage>
</organism>
<dbReference type="SMART" id="SM00671">
    <property type="entry name" value="SEL1"/>
    <property type="match status" value="4"/>
</dbReference>
<dbReference type="Proteomes" id="UP000654370">
    <property type="component" value="Unassembled WGS sequence"/>
</dbReference>
<dbReference type="InterPro" id="IPR005025">
    <property type="entry name" value="FMN_Rdtase-like_dom"/>
</dbReference>
<dbReference type="GO" id="GO:0010181">
    <property type="term" value="F:FMN binding"/>
    <property type="evidence" value="ECO:0007669"/>
    <property type="project" value="InterPro"/>
</dbReference>
<sequence length="447" mass="50893">MQKPNAYDTITIKPHEDTNSILQLLENVDINDLTYQDEESQDLVELGDEFSFKKEYQQAKFWWEKAAGKGSARAYLRLAYYYRSVEWDYNKSVENFKVAAKAGNVKAQCHVGDLCYASSNYKMAVEWFERAAEAGSRYAQQKLGDIYYKGIGVEKDLKVAAEWYYKHASKQGDKRIRRSNSIRSDQVIYKASKKITSLLIYIIFYSLSDQIYTLAKEVRQGLESQGVKVKMFQIPDTFSKNISSHMNARSKKDIPLVTVNDLKLADGIIWGVPIRFGSMPVQIKAFLDDTSRLWKSKSLAGKFTGMFFSNTNQHDGQETTAFTALANFYRHGMLYVPLILADSGLHDKLEALSGSIYGPRTIENDQNAHEPTREELKIARQHGETFAKVVKTYHWGAYYEKEISSLGAQENNSKVSGHNGRISDTERKVLLSALELGSSNFSFNFNM</sequence>
<protein>
    <recommendedName>
        <fullName evidence="2">Flavodoxin-like domain-containing protein</fullName>
    </recommendedName>
</protein>
<dbReference type="Pfam" id="PF03358">
    <property type="entry name" value="FMN_red"/>
    <property type="match status" value="1"/>
</dbReference>
<dbReference type="GO" id="GO:0003955">
    <property type="term" value="F:NAD(P)H dehydrogenase (quinone) activity"/>
    <property type="evidence" value="ECO:0007669"/>
    <property type="project" value="TreeGrafter"/>
</dbReference>
<dbReference type="EMBL" id="JAEPQZ010000015">
    <property type="protein sequence ID" value="KAG2173276.1"/>
    <property type="molecule type" value="Genomic_DNA"/>
</dbReference>
<dbReference type="SUPFAM" id="SSF52218">
    <property type="entry name" value="Flavoproteins"/>
    <property type="match status" value="1"/>
</dbReference>
<dbReference type="Gene3D" id="3.40.50.360">
    <property type="match status" value="1"/>
</dbReference>
<dbReference type="Gene3D" id="1.25.40.10">
    <property type="entry name" value="Tetratricopeptide repeat domain"/>
    <property type="match status" value="1"/>
</dbReference>
<keyword evidence="4" id="KW-1185">Reference proteome</keyword>
<evidence type="ECO:0000256" key="1">
    <source>
        <dbReference type="ARBA" id="ARBA00006961"/>
    </source>
</evidence>
<dbReference type="PROSITE" id="PS50902">
    <property type="entry name" value="FLAVODOXIN_LIKE"/>
    <property type="match status" value="1"/>
</dbReference>
<evidence type="ECO:0000313" key="3">
    <source>
        <dbReference type="EMBL" id="KAG2173276.1"/>
    </source>
</evidence>
<dbReference type="FunFam" id="3.40.50.360:FF:000001">
    <property type="entry name" value="NAD(P)H dehydrogenase (Quinone) FQR1-like"/>
    <property type="match status" value="1"/>
</dbReference>
<dbReference type="NCBIfam" id="NF002999">
    <property type="entry name" value="PRK03767.1"/>
    <property type="match status" value="1"/>
</dbReference>
<dbReference type="AlphaFoldDB" id="A0A8H7PG10"/>
<comment type="caution">
    <text evidence="3">The sequence shown here is derived from an EMBL/GenBank/DDBJ whole genome shotgun (WGS) entry which is preliminary data.</text>
</comment>
<feature type="domain" description="Flavodoxin-like" evidence="2">
    <location>
        <begin position="200"/>
        <end position="386"/>
    </location>
</feature>
<dbReference type="InterPro" id="IPR008254">
    <property type="entry name" value="Flavodoxin/NO_synth"/>
</dbReference>
<dbReference type="GO" id="GO:0016020">
    <property type="term" value="C:membrane"/>
    <property type="evidence" value="ECO:0007669"/>
    <property type="project" value="TreeGrafter"/>
</dbReference>
<accession>A0A8H7PG10</accession>
<dbReference type="InterPro" id="IPR029039">
    <property type="entry name" value="Flavoprotein-like_sf"/>
</dbReference>
<dbReference type="PANTHER" id="PTHR30546">
    <property type="entry name" value="FLAVODOXIN-RELATED PROTEIN WRBA-RELATED"/>
    <property type="match status" value="1"/>
</dbReference>
<evidence type="ECO:0000259" key="2">
    <source>
        <dbReference type="PROSITE" id="PS50902"/>
    </source>
</evidence>